<dbReference type="CDD" id="cd00180">
    <property type="entry name" value="PKc"/>
    <property type="match status" value="1"/>
</dbReference>
<organism evidence="6 7">
    <name type="scientific">Candidula unifasciata</name>
    <dbReference type="NCBI Taxonomy" id="100452"/>
    <lineage>
        <taxon>Eukaryota</taxon>
        <taxon>Metazoa</taxon>
        <taxon>Spiralia</taxon>
        <taxon>Lophotrochozoa</taxon>
        <taxon>Mollusca</taxon>
        <taxon>Gastropoda</taxon>
        <taxon>Heterobranchia</taxon>
        <taxon>Euthyneura</taxon>
        <taxon>Panpulmonata</taxon>
        <taxon>Eupulmonata</taxon>
        <taxon>Stylommatophora</taxon>
        <taxon>Helicina</taxon>
        <taxon>Helicoidea</taxon>
        <taxon>Geomitridae</taxon>
        <taxon>Candidula</taxon>
    </lineage>
</organism>
<proteinExistence type="inferred from homology"/>
<keyword evidence="2 3" id="KW-0067">ATP-binding</keyword>
<dbReference type="Gene3D" id="1.10.510.10">
    <property type="entry name" value="Transferase(Phosphotransferase) domain 1"/>
    <property type="match status" value="1"/>
</dbReference>
<dbReference type="EMBL" id="CAJHNH020002101">
    <property type="protein sequence ID" value="CAG5125574.1"/>
    <property type="molecule type" value="Genomic_DNA"/>
</dbReference>
<protein>
    <recommendedName>
        <fullName evidence="5">Protein kinase domain-containing protein</fullName>
    </recommendedName>
</protein>
<comment type="caution">
    <text evidence="6">The sequence shown here is derived from an EMBL/GenBank/DDBJ whole genome shotgun (WGS) entry which is preliminary data.</text>
</comment>
<dbReference type="PROSITE" id="PS00108">
    <property type="entry name" value="PROTEIN_KINASE_ST"/>
    <property type="match status" value="1"/>
</dbReference>
<dbReference type="Proteomes" id="UP000678393">
    <property type="component" value="Unassembled WGS sequence"/>
</dbReference>
<evidence type="ECO:0000256" key="2">
    <source>
        <dbReference type="ARBA" id="ARBA00022840"/>
    </source>
</evidence>
<reference evidence="6" key="1">
    <citation type="submission" date="2021-04" db="EMBL/GenBank/DDBJ databases">
        <authorList>
            <consortium name="Molecular Ecology Group"/>
        </authorList>
    </citation>
    <scope>NUCLEOTIDE SEQUENCE</scope>
</reference>
<feature type="domain" description="Protein kinase" evidence="5">
    <location>
        <begin position="23"/>
        <end position="255"/>
    </location>
</feature>
<sequence length="255" mass="28441">MELPVVKPSLVTLAGDFFTTYRFSIGPVLGSGMSGEVVLATSLLSSKHKRAVKILSLLTADGGARNKKLFDREVSILRGLSHPHVIKHSISVRCPEYLAICTHYCPNGTLTSKLDTMTPELCNKYFIQLTCAVRYLNDIQRIIHCDIKPDNIFINENNDPVLGDFGISMSTFGGTKRYRAPELKCRMFVDPCKVDVYSLGVVLWCMMFQSKPTSDTVYECLDDVDMLMAAPEPQGWCLANSSLQKPVTLCWISLF</sequence>
<dbReference type="SMART" id="SM00220">
    <property type="entry name" value="S_TKc"/>
    <property type="match status" value="1"/>
</dbReference>
<dbReference type="AlphaFoldDB" id="A0A8S3Z7R3"/>
<dbReference type="InterPro" id="IPR000719">
    <property type="entry name" value="Prot_kinase_dom"/>
</dbReference>
<dbReference type="OrthoDB" id="6045195at2759"/>
<dbReference type="GO" id="GO:0005737">
    <property type="term" value="C:cytoplasm"/>
    <property type="evidence" value="ECO:0007669"/>
    <property type="project" value="TreeGrafter"/>
</dbReference>
<evidence type="ECO:0000313" key="6">
    <source>
        <dbReference type="EMBL" id="CAG5125574.1"/>
    </source>
</evidence>
<dbReference type="PANTHER" id="PTHR44167">
    <property type="entry name" value="OVARIAN-SPECIFIC SERINE/THREONINE-PROTEIN KINASE LOK-RELATED"/>
    <property type="match status" value="1"/>
</dbReference>
<gene>
    <name evidence="6" type="ORF">CUNI_LOCUS11132</name>
</gene>
<dbReference type="GO" id="GO:0005634">
    <property type="term" value="C:nucleus"/>
    <property type="evidence" value="ECO:0007669"/>
    <property type="project" value="TreeGrafter"/>
</dbReference>
<dbReference type="GO" id="GO:0005524">
    <property type="term" value="F:ATP binding"/>
    <property type="evidence" value="ECO:0007669"/>
    <property type="project" value="UniProtKB-UniRule"/>
</dbReference>
<keyword evidence="4" id="KW-0808">Transferase</keyword>
<accession>A0A8S3Z7R3</accession>
<dbReference type="InterPro" id="IPR008271">
    <property type="entry name" value="Ser/Thr_kinase_AS"/>
</dbReference>
<dbReference type="InterPro" id="IPR017441">
    <property type="entry name" value="Protein_kinase_ATP_BS"/>
</dbReference>
<dbReference type="Pfam" id="PF00069">
    <property type="entry name" value="Pkinase"/>
    <property type="match status" value="1"/>
</dbReference>
<dbReference type="SUPFAM" id="SSF56112">
    <property type="entry name" value="Protein kinase-like (PK-like)"/>
    <property type="match status" value="1"/>
</dbReference>
<dbReference type="PANTHER" id="PTHR44167:SF24">
    <property type="entry name" value="SERINE_THREONINE-PROTEIN KINASE CHK2"/>
    <property type="match status" value="1"/>
</dbReference>
<name>A0A8S3Z7R3_9EUPU</name>
<comment type="similarity">
    <text evidence="4">Belongs to the protein kinase superfamily.</text>
</comment>
<dbReference type="InterPro" id="IPR011009">
    <property type="entry name" value="Kinase-like_dom_sf"/>
</dbReference>
<evidence type="ECO:0000256" key="4">
    <source>
        <dbReference type="RuleBase" id="RU000304"/>
    </source>
</evidence>
<evidence type="ECO:0000259" key="5">
    <source>
        <dbReference type="PROSITE" id="PS50011"/>
    </source>
</evidence>
<keyword evidence="7" id="KW-1185">Reference proteome</keyword>
<keyword evidence="4" id="KW-0418">Kinase</keyword>
<keyword evidence="1 3" id="KW-0547">Nucleotide-binding</keyword>
<dbReference type="PROSITE" id="PS00107">
    <property type="entry name" value="PROTEIN_KINASE_ATP"/>
    <property type="match status" value="1"/>
</dbReference>
<keyword evidence="4" id="KW-0723">Serine/threonine-protein kinase</keyword>
<evidence type="ECO:0000256" key="1">
    <source>
        <dbReference type="ARBA" id="ARBA00022741"/>
    </source>
</evidence>
<evidence type="ECO:0000256" key="3">
    <source>
        <dbReference type="PROSITE-ProRule" id="PRU10141"/>
    </source>
</evidence>
<dbReference type="PROSITE" id="PS50011">
    <property type="entry name" value="PROTEIN_KINASE_DOM"/>
    <property type="match status" value="1"/>
</dbReference>
<dbReference type="GO" id="GO:0044773">
    <property type="term" value="P:mitotic DNA damage checkpoint signaling"/>
    <property type="evidence" value="ECO:0007669"/>
    <property type="project" value="TreeGrafter"/>
</dbReference>
<dbReference type="GO" id="GO:0004674">
    <property type="term" value="F:protein serine/threonine kinase activity"/>
    <property type="evidence" value="ECO:0007669"/>
    <property type="project" value="UniProtKB-KW"/>
</dbReference>
<evidence type="ECO:0000313" key="7">
    <source>
        <dbReference type="Proteomes" id="UP000678393"/>
    </source>
</evidence>
<feature type="binding site" evidence="3">
    <location>
        <position position="53"/>
    </location>
    <ligand>
        <name>ATP</name>
        <dbReference type="ChEBI" id="CHEBI:30616"/>
    </ligand>
</feature>